<keyword evidence="2" id="KW-1185">Reference proteome</keyword>
<evidence type="ECO:0000313" key="2">
    <source>
        <dbReference type="Proteomes" id="UP001386955"/>
    </source>
</evidence>
<comment type="caution">
    <text evidence="1">The sequence shown here is derived from an EMBL/GenBank/DDBJ whole genome shotgun (WGS) entry which is preliminary data.</text>
</comment>
<proteinExistence type="predicted"/>
<dbReference type="Proteomes" id="UP001386955">
    <property type="component" value="Unassembled WGS sequence"/>
</dbReference>
<reference evidence="1 2" key="1">
    <citation type="submission" date="2024-01" db="EMBL/GenBank/DDBJ databases">
        <title>The genomes of 5 underutilized Papilionoideae crops provide insights into root nodulation and disease resistanc.</title>
        <authorList>
            <person name="Jiang F."/>
        </authorList>
    </citation>
    <scope>NUCLEOTIDE SEQUENCE [LARGE SCALE GENOMIC DNA]</scope>
    <source>
        <strain evidence="1">DUOXIRENSHENG_FW03</strain>
        <tissue evidence="1">Leaves</tissue>
    </source>
</reference>
<dbReference type="AlphaFoldDB" id="A0AAN9SSV2"/>
<dbReference type="InterPro" id="IPR029044">
    <property type="entry name" value="Nucleotide-diphossugar_trans"/>
</dbReference>
<name>A0AAN9SSV2_PSOTE</name>
<gene>
    <name evidence="1" type="ORF">VNO78_06258</name>
</gene>
<accession>A0AAN9SSV2</accession>
<dbReference type="EMBL" id="JAYMYS010000002">
    <property type="protein sequence ID" value="KAK7405075.1"/>
    <property type="molecule type" value="Genomic_DNA"/>
</dbReference>
<dbReference type="PANTHER" id="PTHR35723">
    <property type="entry name" value="POLYPHOSPHATIDYLINOSITOL PHOSPHATASE"/>
    <property type="match status" value="1"/>
</dbReference>
<dbReference type="SUPFAM" id="SSF53448">
    <property type="entry name" value="Nucleotide-diphospho-sugar transferases"/>
    <property type="match status" value="1"/>
</dbReference>
<sequence length="524" mass="59717">MIMDGTNITGVINQTITAGWSRCQPFLEELLLSKLQPQWWLIADQFVAIIFHGDRITVLPMLEFYIMDDGLRDLFVSFTYYIYLKHSMPFQLLFGRIPLTPAYVIDMFLKSVYCTTLVSSSFFAQSLYLSECLSGMKIFSGWHRFVFGLPLIFLLTHLFNVMELHKDSKMEEPQMEEPHKQLTKKFDHLVLGPAAGQGLSNRLQCQGTKALNRTYSSNSKSSVDGSITFVTVFTIYKSSLNDVEDKSSNTIVGNASYNKFGRSMALLNVFINFIQVTMPKSEVMILTDPVSDLSVRRNRVSLYPIAGEYSRDKLMLQRIRSYITFLETRLQNLSQKAGNITHYLFTDSDIAVVDDLGKIFRDHPNFHLALTFRNNKDQPLNSGFIAVRGTPEAILRAKLFLQEVLKVYSTKYRNASRMLGDQLALAWVVKSKPHFDARRFAKTLAFSEDIGGTSILFLPCALYNWTPPEGAGQFHGMPLDVKVVHFKGSRKRLMLESWNFYSSSLDISDMLCLVLGSGRTKYDF</sequence>
<protein>
    <submittedName>
        <fullName evidence="1">Uncharacterized protein</fullName>
    </submittedName>
</protein>
<evidence type="ECO:0000313" key="1">
    <source>
        <dbReference type="EMBL" id="KAK7405075.1"/>
    </source>
</evidence>
<organism evidence="1 2">
    <name type="scientific">Psophocarpus tetragonolobus</name>
    <name type="common">Winged bean</name>
    <name type="synonym">Dolichos tetragonolobus</name>
    <dbReference type="NCBI Taxonomy" id="3891"/>
    <lineage>
        <taxon>Eukaryota</taxon>
        <taxon>Viridiplantae</taxon>
        <taxon>Streptophyta</taxon>
        <taxon>Embryophyta</taxon>
        <taxon>Tracheophyta</taxon>
        <taxon>Spermatophyta</taxon>
        <taxon>Magnoliopsida</taxon>
        <taxon>eudicotyledons</taxon>
        <taxon>Gunneridae</taxon>
        <taxon>Pentapetalae</taxon>
        <taxon>rosids</taxon>
        <taxon>fabids</taxon>
        <taxon>Fabales</taxon>
        <taxon>Fabaceae</taxon>
        <taxon>Papilionoideae</taxon>
        <taxon>50 kb inversion clade</taxon>
        <taxon>NPAAA clade</taxon>
        <taxon>indigoferoid/millettioid clade</taxon>
        <taxon>Phaseoleae</taxon>
        <taxon>Psophocarpus</taxon>
    </lineage>
</organism>
<dbReference type="Gene3D" id="3.90.550.10">
    <property type="entry name" value="Spore Coat Polysaccharide Biosynthesis Protein SpsA, Chain A"/>
    <property type="match status" value="1"/>
</dbReference>